<dbReference type="AlphaFoldDB" id="A0AAD6I7F2"/>
<accession>A0AAD6I7F2</accession>
<evidence type="ECO:0000313" key="3">
    <source>
        <dbReference type="Proteomes" id="UP001219568"/>
    </source>
</evidence>
<name>A0AAD6I7F2_PENCN</name>
<feature type="region of interest" description="Disordered" evidence="1">
    <location>
        <begin position="1"/>
        <end position="31"/>
    </location>
</feature>
<reference evidence="2" key="1">
    <citation type="journal article" date="2023" name="IMA Fungus">
        <title>Comparative genomic study of the Penicillium genus elucidates a diverse pangenome and 15 lateral gene transfer events.</title>
        <authorList>
            <person name="Petersen C."/>
            <person name="Sorensen T."/>
            <person name="Nielsen M.R."/>
            <person name="Sondergaard T.E."/>
            <person name="Sorensen J.L."/>
            <person name="Fitzpatrick D.A."/>
            <person name="Frisvad J.C."/>
            <person name="Nielsen K.L."/>
        </authorList>
    </citation>
    <scope>NUCLEOTIDE SEQUENCE</scope>
    <source>
        <strain evidence="2">IBT 15450</strain>
    </source>
</reference>
<proteinExistence type="predicted"/>
<organism evidence="2 3">
    <name type="scientific">Penicillium canescens</name>
    <dbReference type="NCBI Taxonomy" id="5083"/>
    <lineage>
        <taxon>Eukaryota</taxon>
        <taxon>Fungi</taxon>
        <taxon>Dikarya</taxon>
        <taxon>Ascomycota</taxon>
        <taxon>Pezizomycotina</taxon>
        <taxon>Eurotiomycetes</taxon>
        <taxon>Eurotiomycetidae</taxon>
        <taxon>Eurotiales</taxon>
        <taxon>Aspergillaceae</taxon>
        <taxon>Penicillium</taxon>
    </lineage>
</organism>
<keyword evidence="3" id="KW-1185">Reference proteome</keyword>
<evidence type="ECO:0000313" key="2">
    <source>
        <dbReference type="EMBL" id="KAJ6035236.1"/>
    </source>
</evidence>
<protein>
    <submittedName>
        <fullName evidence="2">Uncharacterized protein</fullName>
    </submittedName>
</protein>
<dbReference type="EMBL" id="JAQJZL010000010">
    <property type="protein sequence ID" value="KAJ6035236.1"/>
    <property type="molecule type" value="Genomic_DNA"/>
</dbReference>
<gene>
    <name evidence="2" type="ORF">N7460_009411</name>
</gene>
<sequence length="76" mass="8644">MSNATSIKPTSSELLDTVPNTSPQSSHQSSLFSRFKKHIHDLKKEWGPCMAAKEHWQDEYTFAPGRYAGQGHKREI</sequence>
<feature type="compositionally biased region" description="Polar residues" evidence="1">
    <location>
        <begin position="1"/>
        <end position="21"/>
    </location>
</feature>
<comment type="caution">
    <text evidence="2">The sequence shown here is derived from an EMBL/GenBank/DDBJ whole genome shotgun (WGS) entry which is preliminary data.</text>
</comment>
<reference evidence="2" key="2">
    <citation type="submission" date="2023-01" db="EMBL/GenBank/DDBJ databases">
        <authorList>
            <person name="Petersen C."/>
        </authorList>
    </citation>
    <scope>NUCLEOTIDE SEQUENCE</scope>
    <source>
        <strain evidence="2">IBT 15450</strain>
    </source>
</reference>
<feature type="compositionally biased region" description="Low complexity" evidence="1">
    <location>
        <begin position="22"/>
        <end position="31"/>
    </location>
</feature>
<evidence type="ECO:0000256" key="1">
    <source>
        <dbReference type="SAM" id="MobiDB-lite"/>
    </source>
</evidence>
<dbReference type="Proteomes" id="UP001219568">
    <property type="component" value="Unassembled WGS sequence"/>
</dbReference>